<dbReference type="AlphaFoldDB" id="A0A8H5CKT6"/>
<keyword evidence="2" id="KW-0456">Lyase</keyword>
<evidence type="ECO:0008006" key="5">
    <source>
        <dbReference type="Google" id="ProtNLM"/>
    </source>
</evidence>
<proteinExistence type="inferred from homology"/>
<protein>
    <recommendedName>
        <fullName evidence="5">Terpenoid synthase</fullName>
    </recommendedName>
</protein>
<evidence type="ECO:0000313" key="4">
    <source>
        <dbReference type="Proteomes" id="UP000559256"/>
    </source>
</evidence>
<keyword evidence="4" id="KW-1185">Reference proteome</keyword>
<evidence type="ECO:0000256" key="2">
    <source>
        <dbReference type="ARBA" id="ARBA00023239"/>
    </source>
</evidence>
<dbReference type="SFLD" id="SFLDS00005">
    <property type="entry name" value="Isoprenoid_Synthase_Type_I"/>
    <property type="match status" value="1"/>
</dbReference>
<sequence length="300" mass="34342">MQTSFTQVEALLRSFLTRAEFIYPGPFQEADEKLYKLAIEESIRRGINKNHENTKPYFGPILFNAAQYTNTSYGHLSPDLQMIMCILTACLTYIDDAPNHGYIWDDVAKFQHRFIRNEAHPNTVLMACDGLLKEMYEYFGETEANLIVTSAVNVSTAVMFEKLGMKATESSYADFYRDISGAPDLYSVFIFPTNLPISTYIQAIPDLRIIINQVNDVLSFYKEEKAGDNANFISFLAESQQISKVEALQVAADRAIAAHENIMRILKPSKEAVECYQKFNHGYMAYHIYEKRYKLEELGF</sequence>
<gene>
    <name evidence="3" type="ORF">D9758_015442</name>
</gene>
<dbReference type="EMBL" id="JAACJM010000137">
    <property type="protein sequence ID" value="KAF5343626.1"/>
    <property type="molecule type" value="Genomic_DNA"/>
</dbReference>
<dbReference type="Proteomes" id="UP000559256">
    <property type="component" value="Unassembled WGS sequence"/>
</dbReference>
<evidence type="ECO:0000256" key="1">
    <source>
        <dbReference type="ARBA" id="ARBA00007946"/>
    </source>
</evidence>
<evidence type="ECO:0000313" key="3">
    <source>
        <dbReference type="EMBL" id="KAF5343626.1"/>
    </source>
</evidence>
<name>A0A8H5CKT6_9AGAR</name>
<dbReference type="GO" id="GO:0016838">
    <property type="term" value="F:carbon-oxygen lyase activity, acting on phosphates"/>
    <property type="evidence" value="ECO:0007669"/>
    <property type="project" value="InterPro"/>
</dbReference>
<dbReference type="OrthoDB" id="2998174at2759"/>
<dbReference type="InterPro" id="IPR024652">
    <property type="entry name" value="Trichodiene_synth"/>
</dbReference>
<comment type="similarity">
    <text evidence="1">Belongs to the trichodiene synthase family.</text>
</comment>
<dbReference type="Gene3D" id="1.10.600.10">
    <property type="entry name" value="Farnesyl Diphosphate Synthase"/>
    <property type="match status" value="1"/>
</dbReference>
<dbReference type="InterPro" id="IPR008949">
    <property type="entry name" value="Isoprenoid_synthase_dom_sf"/>
</dbReference>
<accession>A0A8H5CKT6</accession>
<dbReference type="Pfam" id="PF06330">
    <property type="entry name" value="TRI5"/>
    <property type="match status" value="1"/>
</dbReference>
<dbReference type="SUPFAM" id="SSF48576">
    <property type="entry name" value="Terpenoid synthases"/>
    <property type="match status" value="1"/>
</dbReference>
<comment type="caution">
    <text evidence="3">The sequence shown here is derived from an EMBL/GenBank/DDBJ whole genome shotgun (WGS) entry which is preliminary data.</text>
</comment>
<reference evidence="3 4" key="1">
    <citation type="journal article" date="2020" name="ISME J.">
        <title>Uncovering the hidden diversity of litter-decomposition mechanisms in mushroom-forming fungi.</title>
        <authorList>
            <person name="Floudas D."/>
            <person name="Bentzer J."/>
            <person name="Ahren D."/>
            <person name="Johansson T."/>
            <person name="Persson P."/>
            <person name="Tunlid A."/>
        </authorList>
    </citation>
    <scope>NUCLEOTIDE SEQUENCE [LARGE SCALE GENOMIC DNA]</scope>
    <source>
        <strain evidence="3 4">CBS 291.85</strain>
    </source>
</reference>
<organism evidence="3 4">
    <name type="scientific">Tetrapyrgos nigripes</name>
    <dbReference type="NCBI Taxonomy" id="182062"/>
    <lineage>
        <taxon>Eukaryota</taxon>
        <taxon>Fungi</taxon>
        <taxon>Dikarya</taxon>
        <taxon>Basidiomycota</taxon>
        <taxon>Agaricomycotina</taxon>
        <taxon>Agaricomycetes</taxon>
        <taxon>Agaricomycetidae</taxon>
        <taxon>Agaricales</taxon>
        <taxon>Marasmiineae</taxon>
        <taxon>Marasmiaceae</taxon>
        <taxon>Tetrapyrgos</taxon>
    </lineage>
</organism>
<dbReference type="SFLD" id="SFLDG01021">
    <property type="entry name" value="Trichodiene_Synthase_Like"/>
    <property type="match status" value="1"/>
</dbReference>